<evidence type="ECO:0000313" key="2">
    <source>
        <dbReference type="EMBL" id="QHN76992.1"/>
    </source>
</evidence>
<organism evidence="2 3">
    <name type="scientific">Arachis hypogaea</name>
    <name type="common">Peanut</name>
    <dbReference type="NCBI Taxonomy" id="3818"/>
    <lineage>
        <taxon>Eukaryota</taxon>
        <taxon>Viridiplantae</taxon>
        <taxon>Streptophyta</taxon>
        <taxon>Embryophyta</taxon>
        <taxon>Tracheophyta</taxon>
        <taxon>Spermatophyta</taxon>
        <taxon>Magnoliopsida</taxon>
        <taxon>eudicotyledons</taxon>
        <taxon>Gunneridae</taxon>
        <taxon>Pentapetalae</taxon>
        <taxon>rosids</taxon>
        <taxon>fabids</taxon>
        <taxon>Fabales</taxon>
        <taxon>Fabaceae</taxon>
        <taxon>Papilionoideae</taxon>
        <taxon>50 kb inversion clade</taxon>
        <taxon>dalbergioids sensu lato</taxon>
        <taxon>Dalbergieae</taxon>
        <taxon>Pterocarpus clade</taxon>
        <taxon>Arachis</taxon>
    </lineage>
</organism>
<dbReference type="AlphaFoldDB" id="A0A6B9V9T3"/>
<feature type="region of interest" description="Disordered" evidence="1">
    <location>
        <begin position="1"/>
        <end position="49"/>
    </location>
</feature>
<accession>A0A6B9V9T3</accession>
<sequence length="49" mass="5392">MPLSPPVGLSSRNTGNGEDKNRHGANEEHTRWRIREVSRGSEVGFDSGN</sequence>
<name>A0A6B9V9T3_ARAHY</name>
<dbReference type="EMBL" id="CP031001">
    <property type="protein sequence ID" value="QHN76992.1"/>
    <property type="molecule type" value="Genomic_DNA"/>
</dbReference>
<proteinExistence type="predicted"/>
<evidence type="ECO:0000256" key="1">
    <source>
        <dbReference type="SAM" id="MobiDB-lite"/>
    </source>
</evidence>
<feature type="compositionally biased region" description="Basic and acidic residues" evidence="1">
    <location>
        <begin position="17"/>
        <end position="39"/>
    </location>
</feature>
<protein>
    <submittedName>
        <fullName evidence="2">Uncharacterized protein</fullName>
    </submittedName>
</protein>
<dbReference type="Proteomes" id="UP000464620">
    <property type="component" value="Chromosome B09"/>
</dbReference>
<gene>
    <name evidence="2" type="ORF">DS421_19g648770</name>
</gene>
<reference evidence="2 3" key="1">
    <citation type="submission" date="2020-01" db="EMBL/GenBank/DDBJ databases">
        <title>Genome sequence of Arachis hypogaea, cultivar Shitouqi.</title>
        <authorList>
            <person name="Zhuang W."/>
            <person name="Chen H."/>
            <person name="Varshney R."/>
            <person name="Wang D."/>
            <person name="Ming R."/>
        </authorList>
    </citation>
    <scope>NUCLEOTIDE SEQUENCE [LARGE SCALE GENOMIC DNA]</scope>
    <source>
        <tissue evidence="2">Young leaf</tissue>
    </source>
</reference>
<evidence type="ECO:0000313" key="3">
    <source>
        <dbReference type="Proteomes" id="UP000464620"/>
    </source>
</evidence>